<dbReference type="GO" id="GO:0008270">
    <property type="term" value="F:zinc ion binding"/>
    <property type="evidence" value="ECO:0007669"/>
    <property type="project" value="UniProtKB-KW"/>
</dbReference>
<dbReference type="EMBL" id="SGPK01000110">
    <property type="protein sequence ID" value="THH08174.1"/>
    <property type="molecule type" value="Genomic_DNA"/>
</dbReference>
<keyword evidence="3" id="KW-0862">Zinc</keyword>
<dbReference type="SUPFAM" id="SSF57850">
    <property type="entry name" value="RING/U-box"/>
    <property type="match status" value="1"/>
</dbReference>
<keyword evidence="2 4" id="KW-0863">Zinc-finger</keyword>
<name>A0A4S4L9E3_9AGAM</name>
<dbReference type="PROSITE" id="PS00518">
    <property type="entry name" value="ZF_RING_1"/>
    <property type="match status" value="1"/>
</dbReference>
<dbReference type="Proteomes" id="UP000308199">
    <property type="component" value="Unassembled WGS sequence"/>
</dbReference>
<reference evidence="7 8" key="1">
    <citation type="submission" date="2019-02" db="EMBL/GenBank/DDBJ databases">
        <title>Genome sequencing of the rare red list fungi Phellinidium pouzarii.</title>
        <authorList>
            <person name="Buettner E."/>
            <person name="Kellner H."/>
        </authorList>
    </citation>
    <scope>NUCLEOTIDE SEQUENCE [LARGE SCALE GENOMIC DNA]</scope>
    <source>
        <strain evidence="7 8">DSM 108285</strain>
    </source>
</reference>
<dbReference type="SUPFAM" id="SSF54928">
    <property type="entry name" value="RNA-binding domain, RBD"/>
    <property type="match status" value="1"/>
</dbReference>
<dbReference type="AlphaFoldDB" id="A0A4S4L9E3"/>
<dbReference type="InterPro" id="IPR001841">
    <property type="entry name" value="Znf_RING"/>
</dbReference>
<feature type="compositionally biased region" description="Low complexity" evidence="5">
    <location>
        <begin position="45"/>
        <end position="60"/>
    </location>
</feature>
<keyword evidence="1" id="KW-0479">Metal-binding</keyword>
<accession>A0A4S4L9E3</accession>
<dbReference type="InterPro" id="IPR012677">
    <property type="entry name" value="Nucleotide-bd_a/b_plait_sf"/>
</dbReference>
<feature type="region of interest" description="Disordered" evidence="5">
    <location>
        <begin position="741"/>
        <end position="787"/>
    </location>
</feature>
<evidence type="ECO:0000259" key="6">
    <source>
        <dbReference type="PROSITE" id="PS50089"/>
    </source>
</evidence>
<evidence type="ECO:0000256" key="1">
    <source>
        <dbReference type="ARBA" id="ARBA00022723"/>
    </source>
</evidence>
<dbReference type="Gene3D" id="3.30.40.10">
    <property type="entry name" value="Zinc/RING finger domain, C3HC4 (zinc finger)"/>
    <property type="match status" value="1"/>
</dbReference>
<feature type="compositionally biased region" description="Low complexity" evidence="5">
    <location>
        <begin position="741"/>
        <end position="768"/>
    </location>
</feature>
<comment type="caution">
    <text evidence="7">The sequence shown here is derived from an EMBL/GenBank/DDBJ whole genome shotgun (WGS) entry which is preliminary data.</text>
</comment>
<sequence>MSRAPSDPAIASPRTTRSTSTSERRPLAPVTPQRTARPYKLRAVTSPLTPSNSSSISSPFTPITNIYSSASSLVSPGSSVSTKVEYSPEAAKAKAKSVADATGNWRSRTKENGAKADNEGYPDADTLSFSADSIPVSFLSTHRRSRQSMFQTNSSDSTSFISPQTARMAVVDGDTAAPAFPGSDLPSLLGTPEAARSLSGSFSLTTPSPRSSLAIVQRLRQRGSLTDPVRPRRRQLSGPVMGEALFDIDEDAPTTSPYPQTFGSPFSATTRFESPSNTSKRCVSAPFIAGRFYENYDNDDGDDEYEDDGLSNAPMSSQLRNIRSISSLSAPASAKDNSTEYKSEITDEKTCSVCSASSSPLSILVPCEHLICSSCLTGALNIIGEKDMRCASCDKPVDDFRLLSPLKINSAISEEAEEGKKNDSKEVHKEETISLLPSAFEDLSIKTDGTKNKVKFGTDSQSQNGPDTPYASCEIEDVTVLRIDNVPWDITPPTLVEFFTPYTAVRAHVLLDPKGKTLSHAYVEVPASDARNALRAVQNKSLGKGRRLRGVTVTMSSQGELMRALFPSWLGGFDGTHPTLDGLDHPSVVRTLENGLITLPEIDGLVALMKNPKSHFLKVPTLPFYTLVSILSKFPADSDSRVFYSGKLRDVLYGSFFWSLTWYYLLTLFLVASTELTNAACDLLVERVNSSLHDQRTLDTVVSTAVNSRDFQRSALNDRIINAIATKGGQLTCTPPKFQRSLSTSSVLSPQSEESITPEDSASSVSRSSGHDSRDQRNLGYGRPTMMGRRNNNTFAFANASPFVNSQQALYAALASSHINSSPGFGFGNVNMGLGMPFAMNGMSQNPMTQSPYNVLAREFGVKPDLVAALAQRLAYTSQNAMPSQPIGSYAYANGRM</sequence>
<feature type="compositionally biased region" description="Low complexity" evidence="5">
    <location>
        <begin position="12"/>
        <end position="21"/>
    </location>
</feature>
<dbReference type="InterPro" id="IPR013083">
    <property type="entry name" value="Znf_RING/FYVE/PHD"/>
</dbReference>
<evidence type="ECO:0000256" key="2">
    <source>
        <dbReference type="ARBA" id="ARBA00022771"/>
    </source>
</evidence>
<keyword evidence="8" id="KW-1185">Reference proteome</keyword>
<feature type="region of interest" description="Disordered" evidence="5">
    <location>
        <begin position="1"/>
        <end position="60"/>
    </location>
</feature>
<evidence type="ECO:0000313" key="8">
    <source>
        <dbReference type="Proteomes" id="UP000308199"/>
    </source>
</evidence>
<evidence type="ECO:0000256" key="3">
    <source>
        <dbReference type="ARBA" id="ARBA00022833"/>
    </source>
</evidence>
<evidence type="ECO:0000313" key="7">
    <source>
        <dbReference type="EMBL" id="THH08174.1"/>
    </source>
</evidence>
<feature type="domain" description="RING-type" evidence="6">
    <location>
        <begin position="351"/>
        <end position="394"/>
    </location>
</feature>
<dbReference type="InterPro" id="IPR017907">
    <property type="entry name" value="Znf_RING_CS"/>
</dbReference>
<dbReference type="InterPro" id="IPR035979">
    <property type="entry name" value="RBD_domain_sf"/>
</dbReference>
<dbReference type="PROSITE" id="PS50089">
    <property type="entry name" value="ZF_RING_2"/>
    <property type="match status" value="1"/>
</dbReference>
<evidence type="ECO:0000256" key="4">
    <source>
        <dbReference type="PROSITE-ProRule" id="PRU00175"/>
    </source>
</evidence>
<dbReference type="GO" id="GO:0003676">
    <property type="term" value="F:nucleic acid binding"/>
    <property type="evidence" value="ECO:0007669"/>
    <property type="project" value="InterPro"/>
</dbReference>
<dbReference type="OrthoDB" id="336240at2759"/>
<feature type="compositionally biased region" description="Basic and acidic residues" evidence="5">
    <location>
        <begin position="108"/>
        <end position="118"/>
    </location>
</feature>
<gene>
    <name evidence="7" type="ORF">EW145_g2885</name>
</gene>
<organism evidence="7 8">
    <name type="scientific">Phellinidium pouzarii</name>
    <dbReference type="NCBI Taxonomy" id="167371"/>
    <lineage>
        <taxon>Eukaryota</taxon>
        <taxon>Fungi</taxon>
        <taxon>Dikarya</taxon>
        <taxon>Basidiomycota</taxon>
        <taxon>Agaricomycotina</taxon>
        <taxon>Agaricomycetes</taxon>
        <taxon>Hymenochaetales</taxon>
        <taxon>Hymenochaetaceae</taxon>
        <taxon>Phellinidium</taxon>
    </lineage>
</organism>
<evidence type="ECO:0000256" key="5">
    <source>
        <dbReference type="SAM" id="MobiDB-lite"/>
    </source>
</evidence>
<dbReference type="Gene3D" id="3.30.70.330">
    <property type="match status" value="1"/>
</dbReference>
<protein>
    <recommendedName>
        <fullName evidence="6">RING-type domain-containing protein</fullName>
    </recommendedName>
</protein>
<proteinExistence type="predicted"/>
<feature type="region of interest" description="Disordered" evidence="5">
    <location>
        <begin position="96"/>
        <end position="122"/>
    </location>
</feature>